<gene>
    <name evidence="2" type="ORF">PCOR1329_LOCUS12034</name>
</gene>
<sequence length="124" mass="13795">GFQVQPGHHVSYRSDTGDRFADVFVRRERYGPDASRENDQRCRGDQGEPAHRLEDGALVLAEQEELDRQNRRTGFWPRLEGLLACDCASKNSQVLETVILEKTIIKLGSLLVLGFGEAGANIIG</sequence>
<evidence type="ECO:0000313" key="3">
    <source>
        <dbReference type="Proteomes" id="UP001189429"/>
    </source>
</evidence>
<protein>
    <submittedName>
        <fullName evidence="2">Uncharacterized protein</fullName>
    </submittedName>
</protein>
<accession>A0ABN9QKZ5</accession>
<comment type="caution">
    <text evidence="2">The sequence shown here is derived from an EMBL/GenBank/DDBJ whole genome shotgun (WGS) entry which is preliminary data.</text>
</comment>
<feature type="non-terminal residue" evidence="2">
    <location>
        <position position="124"/>
    </location>
</feature>
<proteinExistence type="predicted"/>
<evidence type="ECO:0000256" key="1">
    <source>
        <dbReference type="SAM" id="MobiDB-lite"/>
    </source>
</evidence>
<feature type="non-terminal residue" evidence="2">
    <location>
        <position position="1"/>
    </location>
</feature>
<reference evidence="2" key="1">
    <citation type="submission" date="2023-10" db="EMBL/GenBank/DDBJ databases">
        <authorList>
            <person name="Chen Y."/>
            <person name="Shah S."/>
            <person name="Dougan E. K."/>
            <person name="Thang M."/>
            <person name="Chan C."/>
        </authorList>
    </citation>
    <scope>NUCLEOTIDE SEQUENCE [LARGE SCALE GENOMIC DNA]</scope>
</reference>
<evidence type="ECO:0000313" key="2">
    <source>
        <dbReference type="EMBL" id="CAK0805551.1"/>
    </source>
</evidence>
<feature type="region of interest" description="Disordered" evidence="1">
    <location>
        <begin position="31"/>
        <end position="50"/>
    </location>
</feature>
<dbReference type="EMBL" id="CAUYUJ010003492">
    <property type="protein sequence ID" value="CAK0805551.1"/>
    <property type="molecule type" value="Genomic_DNA"/>
</dbReference>
<keyword evidence="3" id="KW-1185">Reference proteome</keyword>
<name>A0ABN9QKZ5_9DINO</name>
<dbReference type="Proteomes" id="UP001189429">
    <property type="component" value="Unassembled WGS sequence"/>
</dbReference>
<organism evidence="2 3">
    <name type="scientific">Prorocentrum cordatum</name>
    <dbReference type="NCBI Taxonomy" id="2364126"/>
    <lineage>
        <taxon>Eukaryota</taxon>
        <taxon>Sar</taxon>
        <taxon>Alveolata</taxon>
        <taxon>Dinophyceae</taxon>
        <taxon>Prorocentrales</taxon>
        <taxon>Prorocentraceae</taxon>
        <taxon>Prorocentrum</taxon>
    </lineage>
</organism>